<dbReference type="Proteomes" id="UP000467249">
    <property type="component" value="Chromosome"/>
</dbReference>
<sequence length="246" mass="27867">MRAVMSELLNKVLDAYGGVDRWRALTTITARGRVGGLLPQRFPGNKLSNFTVEVSPAEQRTVLHDFPQPGRLGVFDRGQARIETADGEVIDFRTNPRTAFFGLSGLRRNVRWDRSDTTYFAGYAFWNYLTSPLLLTYPGIIVTEGRPCQIAGRRWRELQATFPGTIHTHCRQQTFYVDDDGLIGRHDFRAEPVGTWANATLLCSQYRTIDGLVFPTQRRVLARGPRHSVMSLPTLLALDFDEINVH</sequence>
<dbReference type="KEGG" id="many:MANY_37940"/>
<keyword evidence="2" id="KW-1185">Reference proteome</keyword>
<evidence type="ECO:0000313" key="2">
    <source>
        <dbReference type="Proteomes" id="UP000467249"/>
    </source>
</evidence>
<accession>A0A6N4WE27</accession>
<gene>
    <name evidence="1" type="ORF">MANY_37940</name>
</gene>
<evidence type="ECO:0000313" key="1">
    <source>
        <dbReference type="EMBL" id="BBZ78457.1"/>
    </source>
</evidence>
<name>A0A6N4WE27_9MYCO</name>
<organism evidence="1 2">
    <name type="scientific">Mycolicibacterium anyangense</name>
    <dbReference type="NCBI Taxonomy" id="1431246"/>
    <lineage>
        <taxon>Bacteria</taxon>
        <taxon>Bacillati</taxon>
        <taxon>Actinomycetota</taxon>
        <taxon>Actinomycetes</taxon>
        <taxon>Mycobacteriales</taxon>
        <taxon>Mycobacteriaceae</taxon>
        <taxon>Mycolicibacterium</taxon>
    </lineage>
</organism>
<reference evidence="1 2" key="1">
    <citation type="journal article" date="2019" name="Emerg. Microbes Infect.">
        <title>Comprehensive subspecies identification of 175 nontuberculous mycobacteria species based on 7547 genomic profiles.</title>
        <authorList>
            <person name="Matsumoto Y."/>
            <person name="Kinjo T."/>
            <person name="Motooka D."/>
            <person name="Nabeya D."/>
            <person name="Jung N."/>
            <person name="Uechi K."/>
            <person name="Horii T."/>
            <person name="Iida T."/>
            <person name="Fujita J."/>
            <person name="Nakamura S."/>
        </authorList>
    </citation>
    <scope>NUCLEOTIDE SEQUENCE [LARGE SCALE GENOMIC DNA]</scope>
    <source>
        <strain evidence="1 2">JCM 30275</strain>
    </source>
</reference>
<proteinExistence type="predicted"/>
<dbReference type="EMBL" id="AP022620">
    <property type="protein sequence ID" value="BBZ78457.1"/>
    <property type="molecule type" value="Genomic_DNA"/>
</dbReference>
<protein>
    <submittedName>
        <fullName evidence="1">Uncharacterized protein</fullName>
    </submittedName>
</protein>
<dbReference type="AlphaFoldDB" id="A0A6N4WE27"/>